<dbReference type="Pfam" id="PF00403">
    <property type="entry name" value="HMA"/>
    <property type="match status" value="1"/>
</dbReference>
<keyword evidence="6" id="KW-0143">Chaperone</keyword>
<comment type="subunit">
    <text evidence="11">Homodimer. Interacts with ATP7B. Interacts with ATP7A. Interacts (via dimer form) with SLC31A1 (via C-terminal domain); this interaction improves ATOX1 stability and controls intracellular Cu(I) levels.</text>
</comment>
<dbReference type="GeneID" id="100638290"/>
<evidence type="ECO:0000256" key="11">
    <source>
        <dbReference type="ARBA" id="ARBA00046351"/>
    </source>
</evidence>
<dbReference type="GO" id="GO:0005829">
    <property type="term" value="C:cytosol"/>
    <property type="evidence" value="ECO:0007669"/>
    <property type="project" value="TreeGrafter"/>
</dbReference>
<proteinExistence type="inferred from homology"/>
<evidence type="ECO:0000259" key="12">
    <source>
        <dbReference type="PROSITE" id="PS50846"/>
    </source>
</evidence>
<reference evidence="14" key="1">
    <citation type="journal article" date="2010" name="Nature">
        <title>The Amphimedon queenslandica genome and the evolution of animal complexity.</title>
        <authorList>
            <person name="Srivastava M."/>
            <person name="Simakov O."/>
            <person name="Chapman J."/>
            <person name="Fahey B."/>
            <person name="Gauthier M.E."/>
            <person name="Mitros T."/>
            <person name="Richards G.S."/>
            <person name="Conaco C."/>
            <person name="Dacre M."/>
            <person name="Hellsten U."/>
            <person name="Larroux C."/>
            <person name="Putnam N.H."/>
            <person name="Stanke M."/>
            <person name="Adamska M."/>
            <person name="Darling A."/>
            <person name="Degnan S.M."/>
            <person name="Oakley T.H."/>
            <person name="Plachetzki D.C."/>
            <person name="Zhai Y."/>
            <person name="Adamski M."/>
            <person name="Calcino A."/>
            <person name="Cummins S.F."/>
            <person name="Goodstein D.M."/>
            <person name="Harris C."/>
            <person name="Jackson D.J."/>
            <person name="Leys S.P."/>
            <person name="Shu S."/>
            <person name="Woodcroft B.J."/>
            <person name="Vervoort M."/>
            <person name="Kosik K.S."/>
            <person name="Manning G."/>
            <person name="Degnan B.M."/>
            <person name="Rokhsar D.S."/>
        </authorList>
    </citation>
    <scope>NUCLEOTIDE SEQUENCE [LARGE SCALE GENOMIC DNA]</scope>
</reference>
<evidence type="ECO:0000256" key="7">
    <source>
        <dbReference type="ARBA" id="ARBA00037651"/>
    </source>
</evidence>
<dbReference type="PROSITE" id="PS50846">
    <property type="entry name" value="HMA_2"/>
    <property type="match status" value="1"/>
</dbReference>
<dbReference type="FunFam" id="3.30.70.100:FF:000008">
    <property type="entry name" value="Copper transport protein ATOX1"/>
    <property type="match status" value="1"/>
</dbReference>
<dbReference type="Proteomes" id="UP000007879">
    <property type="component" value="Unassembled WGS sequence"/>
</dbReference>
<dbReference type="Gene3D" id="3.30.70.100">
    <property type="match status" value="1"/>
</dbReference>
<dbReference type="CDD" id="cd00371">
    <property type="entry name" value="HMA"/>
    <property type="match status" value="1"/>
</dbReference>
<dbReference type="InterPro" id="IPR051881">
    <property type="entry name" value="Copper_transport_ATOX1-like"/>
</dbReference>
<protein>
    <recommendedName>
        <fullName evidence="9">Copper transport protein ATOX1</fullName>
    </recommendedName>
    <alternativeName>
        <fullName evidence="10">Metal transport protein ATX1</fullName>
    </alternativeName>
</protein>
<feature type="domain" description="HMA" evidence="12">
    <location>
        <begin position="2"/>
        <end position="65"/>
    </location>
</feature>
<dbReference type="SUPFAM" id="SSF55008">
    <property type="entry name" value="HMA, heavy metal-associated domain"/>
    <property type="match status" value="1"/>
</dbReference>
<evidence type="ECO:0000256" key="10">
    <source>
        <dbReference type="ARBA" id="ARBA00043201"/>
    </source>
</evidence>
<comment type="function">
    <text evidence="7">Binds and deliver cytosolic copper to the copper ATPase proteins. May be important in cellular antioxidant defense.</text>
</comment>
<reference evidence="13" key="2">
    <citation type="submission" date="2024-06" db="UniProtKB">
        <authorList>
            <consortium name="EnsemblMetazoa"/>
        </authorList>
    </citation>
    <scope>IDENTIFICATION</scope>
</reference>
<keyword evidence="4" id="KW-0186">Copper</keyword>
<evidence type="ECO:0000256" key="4">
    <source>
        <dbReference type="ARBA" id="ARBA00023008"/>
    </source>
</evidence>
<name>A0AAN0K160_AMPQE</name>
<evidence type="ECO:0000256" key="3">
    <source>
        <dbReference type="ARBA" id="ARBA00022796"/>
    </source>
</evidence>
<evidence type="ECO:0000313" key="14">
    <source>
        <dbReference type="Proteomes" id="UP000007879"/>
    </source>
</evidence>
<evidence type="ECO:0000256" key="6">
    <source>
        <dbReference type="ARBA" id="ARBA00023186"/>
    </source>
</evidence>
<keyword evidence="3" id="KW-0187">Copper transport</keyword>
<dbReference type="GO" id="GO:0046872">
    <property type="term" value="F:metal ion binding"/>
    <property type="evidence" value="ECO:0007669"/>
    <property type="project" value="UniProtKB-KW"/>
</dbReference>
<dbReference type="EnsemblMetazoa" id="XM_020007344.1">
    <property type="protein sequence ID" value="XP_019862903.1"/>
    <property type="gene ID" value="LOC100638290"/>
</dbReference>
<dbReference type="GO" id="GO:0006825">
    <property type="term" value="P:copper ion transport"/>
    <property type="evidence" value="ECO:0007669"/>
    <property type="project" value="UniProtKB-KW"/>
</dbReference>
<sequence>MAQILEFKVTMTCEGCSGAVNRVLSRLEGVSNIEINMEEQRVYVTTSLSSDEVLAVIKKTGRETEYVGTKPAP</sequence>
<dbReference type="PANTHER" id="PTHR46365:SF1">
    <property type="entry name" value="COPPER TRANSPORT PROTEIN ATOX1"/>
    <property type="match status" value="1"/>
</dbReference>
<dbReference type="InterPro" id="IPR006121">
    <property type="entry name" value="HMA_dom"/>
</dbReference>
<keyword evidence="14" id="KW-1185">Reference proteome</keyword>
<dbReference type="PANTHER" id="PTHR46365">
    <property type="entry name" value="COPPER TRANSPORT PROTEIN ATOX1"/>
    <property type="match status" value="1"/>
</dbReference>
<dbReference type="InterPro" id="IPR036163">
    <property type="entry name" value="HMA_dom_sf"/>
</dbReference>
<dbReference type="RefSeq" id="XP_019862903.1">
    <property type="nucleotide sequence ID" value="XM_020007344.1"/>
</dbReference>
<evidence type="ECO:0000256" key="5">
    <source>
        <dbReference type="ARBA" id="ARBA00023065"/>
    </source>
</evidence>
<evidence type="ECO:0000256" key="8">
    <source>
        <dbReference type="ARBA" id="ARBA00038171"/>
    </source>
</evidence>
<organism evidence="13 14">
    <name type="scientific">Amphimedon queenslandica</name>
    <name type="common">Sponge</name>
    <dbReference type="NCBI Taxonomy" id="400682"/>
    <lineage>
        <taxon>Eukaryota</taxon>
        <taxon>Metazoa</taxon>
        <taxon>Porifera</taxon>
        <taxon>Demospongiae</taxon>
        <taxon>Heteroscleromorpha</taxon>
        <taxon>Haplosclerida</taxon>
        <taxon>Niphatidae</taxon>
        <taxon>Amphimedon</taxon>
    </lineage>
</organism>
<comment type="similarity">
    <text evidence="8">Belongs to the ATX1 family.</text>
</comment>
<evidence type="ECO:0000256" key="1">
    <source>
        <dbReference type="ARBA" id="ARBA00022448"/>
    </source>
</evidence>
<evidence type="ECO:0000256" key="2">
    <source>
        <dbReference type="ARBA" id="ARBA00022723"/>
    </source>
</evidence>
<dbReference type="GO" id="GO:0016531">
    <property type="term" value="F:copper chaperone activity"/>
    <property type="evidence" value="ECO:0007669"/>
    <property type="project" value="TreeGrafter"/>
</dbReference>
<keyword evidence="2" id="KW-0479">Metal-binding</keyword>
<dbReference type="AlphaFoldDB" id="A0AAN0K160"/>
<keyword evidence="1" id="KW-0813">Transport</keyword>
<accession>A0AAN0K160</accession>
<evidence type="ECO:0000313" key="13">
    <source>
        <dbReference type="EnsemblMetazoa" id="XP_019862903.1"/>
    </source>
</evidence>
<keyword evidence="5" id="KW-0406">Ion transport</keyword>
<dbReference type="KEGG" id="aqu:100638290"/>
<evidence type="ECO:0000256" key="9">
    <source>
        <dbReference type="ARBA" id="ARBA00040962"/>
    </source>
</evidence>